<protein>
    <recommendedName>
        <fullName evidence="3">Glycosyl transferase</fullName>
    </recommendedName>
</protein>
<proteinExistence type="predicted"/>
<dbReference type="Pfam" id="PF14305">
    <property type="entry name" value="ATPgrasp_TupA"/>
    <property type="match status" value="1"/>
</dbReference>
<evidence type="ECO:0000313" key="2">
    <source>
        <dbReference type="Proteomes" id="UP000222366"/>
    </source>
</evidence>
<keyword evidence="2" id="KW-1185">Reference proteome</keyword>
<evidence type="ECO:0008006" key="3">
    <source>
        <dbReference type="Google" id="ProtNLM"/>
    </source>
</evidence>
<sequence>MNKYLKKLRNKFFYHICDLFPEFVTKSIYKERLNKKLNLITPVTFNEKLQWLKLNTYKNNKLVTQCSDKFSVRDYVKDRGCEEILIPLYGSWDKASDIDWDNLPDKFVMKCNHGACYNIICRDKKNLNIVDEVKKLNHWMREDYWRKSVEMIYKNISKKIICEKFIETKDGLLPYDYKIFCFNGKAEFVMVCADRESGKPKFYFMNRNWELLPYGMDYMDINLDCLIKPENFEKLFYYAEKLAQPFPFVRVDLYLNDKIINFGELTFIHSAGMDNELNSKENKNIDKNIGALIELDFNNRS</sequence>
<dbReference type="RefSeq" id="WP_099125658.1">
    <property type="nucleotide sequence ID" value="NZ_CAWNRH010000108.1"/>
</dbReference>
<accession>A0A2D0KLE6</accession>
<evidence type="ECO:0000313" key="1">
    <source>
        <dbReference type="EMBL" id="PHM64261.1"/>
    </source>
</evidence>
<name>A0A2D0KLE6_9GAMM</name>
<gene>
    <name evidence="1" type="ORF">Xsto_03195</name>
</gene>
<reference evidence="1 2" key="1">
    <citation type="journal article" date="2017" name="Nat. Microbiol.">
        <title>Natural product diversity associated with the nematode symbionts Photorhabdus and Xenorhabdus.</title>
        <authorList>
            <person name="Tobias N.J."/>
            <person name="Wolff H."/>
            <person name="Djahanschiri B."/>
            <person name="Grundmann F."/>
            <person name="Kronenwerth M."/>
            <person name="Shi Y.M."/>
            <person name="Simonyi S."/>
            <person name="Grun P."/>
            <person name="Shapiro-Ilan D."/>
            <person name="Pidot S.J."/>
            <person name="Stinear T.P."/>
            <person name="Ebersberger I."/>
            <person name="Bode H.B."/>
        </authorList>
    </citation>
    <scope>NUCLEOTIDE SEQUENCE [LARGE SCALE GENOMIC DNA]</scope>
    <source>
        <strain evidence="1 2">DSM 17904</strain>
    </source>
</reference>
<comment type="caution">
    <text evidence="1">The sequence shown here is derived from an EMBL/GenBank/DDBJ whole genome shotgun (WGS) entry which is preliminary data.</text>
</comment>
<dbReference type="EMBL" id="NJAJ01000033">
    <property type="protein sequence ID" value="PHM64261.1"/>
    <property type="molecule type" value="Genomic_DNA"/>
</dbReference>
<organism evidence="1 2">
    <name type="scientific">Xenorhabdus stockiae</name>
    <dbReference type="NCBI Taxonomy" id="351614"/>
    <lineage>
        <taxon>Bacteria</taxon>
        <taxon>Pseudomonadati</taxon>
        <taxon>Pseudomonadota</taxon>
        <taxon>Gammaproteobacteria</taxon>
        <taxon>Enterobacterales</taxon>
        <taxon>Morganellaceae</taxon>
        <taxon>Xenorhabdus</taxon>
    </lineage>
</organism>
<dbReference type="AlphaFoldDB" id="A0A2D0KLE6"/>
<dbReference type="Proteomes" id="UP000222366">
    <property type="component" value="Unassembled WGS sequence"/>
</dbReference>
<dbReference type="InterPro" id="IPR029465">
    <property type="entry name" value="ATPgrasp_TupA"/>
</dbReference>